<sequence length="57" mass="6017">MDSKIGIPPGAGNILGASSLSEGTTPYVDEKQSQHTNNTLDKCTPIPAETVRADILY</sequence>
<name>A0A2K1KG75_PHYPA</name>
<reference evidence="2 4" key="2">
    <citation type="journal article" date="2018" name="Plant J.">
        <title>The Physcomitrella patens chromosome-scale assembly reveals moss genome structure and evolution.</title>
        <authorList>
            <person name="Lang D."/>
            <person name="Ullrich K.K."/>
            <person name="Murat F."/>
            <person name="Fuchs J."/>
            <person name="Jenkins J."/>
            <person name="Haas F.B."/>
            <person name="Piednoel M."/>
            <person name="Gundlach H."/>
            <person name="Van Bel M."/>
            <person name="Meyberg R."/>
            <person name="Vives C."/>
            <person name="Morata J."/>
            <person name="Symeonidi A."/>
            <person name="Hiss M."/>
            <person name="Muchero W."/>
            <person name="Kamisugi Y."/>
            <person name="Saleh O."/>
            <person name="Blanc G."/>
            <person name="Decker E.L."/>
            <person name="van Gessel N."/>
            <person name="Grimwood J."/>
            <person name="Hayes R.D."/>
            <person name="Graham S.W."/>
            <person name="Gunter L.E."/>
            <person name="McDaniel S.F."/>
            <person name="Hoernstein S.N.W."/>
            <person name="Larsson A."/>
            <person name="Li F.W."/>
            <person name="Perroud P.F."/>
            <person name="Phillips J."/>
            <person name="Ranjan P."/>
            <person name="Rokshar D.S."/>
            <person name="Rothfels C.J."/>
            <person name="Schneider L."/>
            <person name="Shu S."/>
            <person name="Stevenson D.W."/>
            <person name="Thummler F."/>
            <person name="Tillich M."/>
            <person name="Villarreal Aguilar J.C."/>
            <person name="Widiez T."/>
            <person name="Wong G.K."/>
            <person name="Wymore A."/>
            <person name="Zhang Y."/>
            <person name="Zimmer A.D."/>
            <person name="Quatrano R.S."/>
            <person name="Mayer K.F.X."/>
            <person name="Goodstein D."/>
            <person name="Casacuberta J.M."/>
            <person name="Vandepoele K."/>
            <person name="Reski R."/>
            <person name="Cuming A.C."/>
            <person name="Tuskan G.A."/>
            <person name="Maumus F."/>
            <person name="Salse J."/>
            <person name="Schmutz J."/>
            <person name="Rensing S.A."/>
        </authorList>
    </citation>
    <scope>NUCLEOTIDE SEQUENCE [LARGE SCALE GENOMIC DNA]</scope>
    <source>
        <strain evidence="3 4">cv. Gransden 2004</strain>
    </source>
</reference>
<dbReference type="EMBL" id="ABEU02000006">
    <property type="protein sequence ID" value="PNR52759.1"/>
    <property type="molecule type" value="Genomic_DNA"/>
</dbReference>
<protein>
    <submittedName>
        <fullName evidence="2 3">Uncharacterized protein</fullName>
    </submittedName>
</protein>
<proteinExistence type="predicted"/>
<reference evidence="2 4" key="1">
    <citation type="journal article" date="2008" name="Science">
        <title>The Physcomitrella genome reveals evolutionary insights into the conquest of land by plants.</title>
        <authorList>
            <person name="Rensing S."/>
            <person name="Lang D."/>
            <person name="Zimmer A."/>
            <person name="Terry A."/>
            <person name="Salamov A."/>
            <person name="Shapiro H."/>
            <person name="Nishiyama T."/>
            <person name="Perroud P.-F."/>
            <person name="Lindquist E."/>
            <person name="Kamisugi Y."/>
            <person name="Tanahashi T."/>
            <person name="Sakakibara K."/>
            <person name="Fujita T."/>
            <person name="Oishi K."/>
            <person name="Shin-I T."/>
            <person name="Kuroki Y."/>
            <person name="Toyoda A."/>
            <person name="Suzuki Y."/>
            <person name="Hashimoto A."/>
            <person name="Yamaguchi K."/>
            <person name="Sugano A."/>
            <person name="Kohara Y."/>
            <person name="Fujiyama A."/>
            <person name="Anterola A."/>
            <person name="Aoki S."/>
            <person name="Ashton N."/>
            <person name="Barbazuk W.B."/>
            <person name="Barker E."/>
            <person name="Bennetzen J."/>
            <person name="Bezanilla M."/>
            <person name="Blankenship R."/>
            <person name="Cho S.H."/>
            <person name="Dutcher S."/>
            <person name="Estelle M."/>
            <person name="Fawcett J.A."/>
            <person name="Gundlach H."/>
            <person name="Hanada K."/>
            <person name="Heyl A."/>
            <person name="Hicks K.A."/>
            <person name="Hugh J."/>
            <person name="Lohr M."/>
            <person name="Mayer K."/>
            <person name="Melkozernov A."/>
            <person name="Murata T."/>
            <person name="Nelson D."/>
            <person name="Pils B."/>
            <person name="Prigge M."/>
            <person name="Reiss B."/>
            <person name="Renner T."/>
            <person name="Rombauts S."/>
            <person name="Rushton P."/>
            <person name="Sanderfoot A."/>
            <person name="Schween G."/>
            <person name="Shiu S.-H."/>
            <person name="Stueber K."/>
            <person name="Theodoulou F.L."/>
            <person name="Tu H."/>
            <person name="Van de Peer Y."/>
            <person name="Verrier P.J."/>
            <person name="Waters E."/>
            <person name="Wood A."/>
            <person name="Yang L."/>
            <person name="Cove D."/>
            <person name="Cuming A."/>
            <person name="Hasebe M."/>
            <person name="Lucas S."/>
            <person name="Mishler D.B."/>
            <person name="Reski R."/>
            <person name="Grigoriev I."/>
            <person name="Quatrano R.S."/>
            <person name="Boore J.L."/>
        </authorList>
    </citation>
    <scope>NUCLEOTIDE SEQUENCE [LARGE SCALE GENOMIC DNA]</scope>
    <source>
        <strain evidence="3 4">cv. Gransden 2004</strain>
    </source>
</reference>
<accession>A0A2K1KG75</accession>
<dbReference type="Proteomes" id="UP000006727">
    <property type="component" value="Chromosome 6"/>
</dbReference>
<dbReference type="Gramene" id="Pp3c6_18220V3.1">
    <property type="protein sequence ID" value="PAC:32975905.CDS.1"/>
    <property type="gene ID" value="Pp3c6_18220"/>
</dbReference>
<dbReference type="PaxDb" id="3218-PP1S14_85V6.1"/>
<evidence type="ECO:0000313" key="4">
    <source>
        <dbReference type="Proteomes" id="UP000006727"/>
    </source>
</evidence>
<organism evidence="2">
    <name type="scientific">Physcomitrium patens</name>
    <name type="common">Spreading-leaved earth moss</name>
    <name type="synonym">Physcomitrella patens</name>
    <dbReference type="NCBI Taxonomy" id="3218"/>
    <lineage>
        <taxon>Eukaryota</taxon>
        <taxon>Viridiplantae</taxon>
        <taxon>Streptophyta</taxon>
        <taxon>Embryophyta</taxon>
        <taxon>Bryophyta</taxon>
        <taxon>Bryophytina</taxon>
        <taxon>Bryopsida</taxon>
        <taxon>Funariidae</taxon>
        <taxon>Funariales</taxon>
        <taxon>Funariaceae</taxon>
        <taxon>Physcomitrium</taxon>
    </lineage>
</organism>
<dbReference type="InParanoid" id="A0A2K1KG75"/>
<dbReference type="AlphaFoldDB" id="A0A2K1KG75"/>
<reference evidence="3" key="3">
    <citation type="submission" date="2020-12" db="UniProtKB">
        <authorList>
            <consortium name="EnsemblPlants"/>
        </authorList>
    </citation>
    <scope>IDENTIFICATION</scope>
</reference>
<evidence type="ECO:0000256" key="1">
    <source>
        <dbReference type="SAM" id="MobiDB-lite"/>
    </source>
</evidence>
<dbReference type="EnsemblPlants" id="Pp3c6_18220V3.1">
    <property type="protein sequence ID" value="PAC:32975905.CDS.1"/>
    <property type="gene ID" value="Pp3c6_18220"/>
</dbReference>
<evidence type="ECO:0000313" key="3">
    <source>
        <dbReference type="EnsemblPlants" id="PAC:32975905.CDS.1"/>
    </source>
</evidence>
<keyword evidence="4" id="KW-1185">Reference proteome</keyword>
<evidence type="ECO:0000313" key="2">
    <source>
        <dbReference type="EMBL" id="PNR52759.1"/>
    </source>
</evidence>
<feature type="region of interest" description="Disordered" evidence="1">
    <location>
        <begin position="1"/>
        <end position="43"/>
    </location>
</feature>
<gene>
    <name evidence="2" type="ORF">PHYPA_009134</name>
</gene>